<proteinExistence type="predicted"/>
<dbReference type="SUPFAM" id="SSF57667">
    <property type="entry name" value="beta-beta-alpha zinc fingers"/>
    <property type="match status" value="2"/>
</dbReference>
<dbReference type="GO" id="GO:0008270">
    <property type="term" value="F:zinc ion binding"/>
    <property type="evidence" value="ECO:0007669"/>
    <property type="project" value="UniProtKB-KW"/>
</dbReference>
<evidence type="ECO:0000256" key="3">
    <source>
        <dbReference type="ARBA" id="ARBA00022833"/>
    </source>
</evidence>
<feature type="compositionally biased region" description="Polar residues" evidence="4">
    <location>
        <begin position="181"/>
        <end position="193"/>
    </location>
</feature>
<dbReference type="OrthoDB" id="10069248at2759"/>
<gene>
    <name evidence="7" type="primary">LOC117356514</name>
</gene>
<keyword evidence="3" id="KW-0862">Zinc</keyword>
<evidence type="ECO:0000313" key="6">
    <source>
        <dbReference type="Proteomes" id="UP000515159"/>
    </source>
</evidence>
<feature type="domain" description="CHHC U11-48K-type" evidence="5">
    <location>
        <begin position="77"/>
        <end position="104"/>
    </location>
</feature>
<dbReference type="PANTHER" id="PTHR21402:SF5">
    <property type="entry name" value="GAMETOCYTE SPECIFIC FACTOR 1"/>
    <property type="match status" value="1"/>
</dbReference>
<evidence type="ECO:0000259" key="5">
    <source>
        <dbReference type="PROSITE" id="PS51800"/>
    </source>
</evidence>
<feature type="region of interest" description="Disordered" evidence="4">
    <location>
        <begin position="181"/>
        <end position="201"/>
    </location>
</feature>
<feature type="domain" description="CHHC U11-48K-type" evidence="5">
    <location>
        <begin position="6"/>
        <end position="33"/>
    </location>
</feature>
<dbReference type="Proteomes" id="UP000515159">
    <property type="component" value="Chromosome 3"/>
</dbReference>
<dbReference type="KEGG" id="gsh:117356514"/>
<dbReference type="Pfam" id="PF05253">
    <property type="entry name" value="zf-U11-48K"/>
    <property type="match status" value="3"/>
</dbReference>
<evidence type="ECO:0000256" key="4">
    <source>
        <dbReference type="SAM" id="MobiDB-lite"/>
    </source>
</evidence>
<dbReference type="InParanoid" id="A0A6P8Q862"/>
<dbReference type="InterPro" id="IPR051591">
    <property type="entry name" value="UPF0224_FAM112_RNA_Proc"/>
</dbReference>
<dbReference type="InterPro" id="IPR022776">
    <property type="entry name" value="TRM13/UPF0224_CHHC_Znf_dom"/>
</dbReference>
<keyword evidence="6" id="KW-1185">Reference proteome</keyword>
<dbReference type="FunCoup" id="A0A6P8Q862">
    <property type="interactions" value="20"/>
</dbReference>
<name>A0A6P8Q862_GEOSA</name>
<evidence type="ECO:0000313" key="7">
    <source>
        <dbReference type="RefSeq" id="XP_033791690.1"/>
    </source>
</evidence>
<sequence length="228" mass="26307">MDTLQLVACPYNPAHKMSATEFQVHMLTCRAKEKDTQLNSRFQKKKLTFWKLENRNKPAECMSISDTSADTLYPEALLQCPYDSYHRIRACRFPYHLVKCRKNHPDVAKQLATCPFNARHLIPRAEIGHHISTCDDKSCIEQDIVEQTKSYRREEVILERKQPPPCDEDWDKELQGQSGPTFIWGTGTTSNSRELSKMEPKSSLGFNIRAPKTLPYVLSWKSNTTSQN</sequence>
<dbReference type="PANTHER" id="PTHR21402">
    <property type="entry name" value="GAMETOCYTE SPECIFIC FACTOR 1-RELATED"/>
    <property type="match status" value="1"/>
</dbReference>
<dbReference type="RefSeq" id="XP_033791690.1">
    <property type="nucleotide sequence ID" value="XM_033935799.1"/>
</dbReference>
<organism evidence="6 7">
    <name type="scientific">Geotrypetes seraphini</name>
    <name type="common">Gaboon caecilian</name>
    <name type="synonym">Caecilia seraphini</name>
    <dbReference type="NCBI Taxonomy" id="260995"/>
    <lineage>
        <taxon>Eukaryota</taxon>
        <taxon>Metazoa</taxon>
        <taxon>Chordata</taxon>
        <taxon>Craniata</taxon>
        <taxon>Vertebrata</taxon>
        <taxon>Euteleostomi</taxon>
        <taxon>Amphibia</taxon>
        <taxon>Gymnophiona</taxon>
        <taxon>Geotrypetes</taxon>
    </lineage>
</organism>
<accession>A0A6P8Q862</accession>
<dbReference type="AlphaFoldDB" id="A0A6P8Q862"/>
<dbReference type="GeneID" id="117356514"/>
<keyword evidence="2" id="KW-0863">Zinc-finger</keyword>
<reference evidence="7" key="1">
    <citation type="submission" date="2025-08" db="UniProtKB">
        <authorList>
            <consortium name="RefSeq"/>
        </authorList>
    </citation>
    <scope>IDENTIFICATION</scope>
</reference>
<evidence type="ECO:0000256" key="2">
    <source>
        <dbReference type="ARBA" id="ARBA00022771"/>
    </source>
</evidence>
<feature type="domain" description="CHHC U11-48K-type" evidence="5">
    <location>
        <begin position="111"/>
        <end position="138"/>
    </location>
</feature>
<dbReference type="PROSITE" id="PS51800">
    <property type="entry name" value="ZF_CHHC_U11_48K"/>
    <property type="match status" value="3"/>
</dbReference>
<evidence type="ECO:0000256" key="1">
    <source>
        <dbReference type="ARBA" id="ARBA00022723"/>
    </source>
</evidence>
<protein>
    <submittedName>
        <fullName evidence="7">Gametocyte-specific factor 1-like isoform X1</fullName>
    </submittedName>
</protein>
<keyword evidence="1" id="KW-0479">Metal-binding</keyword>
<dbReference type="InterPro" id="IPR036236">
    <property type="entry name" value="Znf_C2H2_sf"/>
</dbReference>